<organism evidence="11 12">
    <name type="scientific">Microbulbifer elongatus</name>
    <dbReference type="NCBI Taxonomy" id="86173"/>
    <lineage>
        <taxon>Bacteria</taxon>
        <taxon>Pseudomonadati</taxon>
        <taxon>Pseudomonadota</taxon>
        <taxon>Gammaproteobacteria</taxon>
        <taxon>Cellvibrionales</taxon>
        <taxon>Microbulbiferaceae</taxon>
        <taxon>Microbulbifer</taxon>
    </lineage>
</organism>
<feature type="domain" description="CusB-like beta-barrel" evidence="9">
    <location>
        <begin position="223"/>
        <end position="302"/>
    </location>
</feature>
<keyword evidence="6" id="KW-1133">Transmembrane helix</keyword>
<evidence type="ECO:0000256" key="1">
    <source>
        <dbReference type="ARBA" id="ARBA00004196"/>
    </source>
</evidence>
<keyword evidence="12" id="KW-1185">Reference proteome</keyword>
<dbReference type="InterPro" id="IPR006143">
    <property type="entry name" value="RND_pump_MFP"/>
</dbReference>
<name>A0ABT1P2B7_9GAMM</name>
<reference evidence="11" key="1">
    <citation type="thesis" date="2020" institute="Technische Universitat Dresden" country="Dresden, Germany">
        <title>The Agarolytic System of Microbulbifer elongatus PORT2, Isolated from Batu Karas, Pangandaran West Java Indonesia.</title>
        <authorList>
            <person name="Anggraeni S.R."/>
        </authorList>
    </citation>
    <scope>NUCLEOTIDE SEQUENCE</scope>
    <source>
        <strain evidence="11">PORT2</strain>
    </source>
</reference>
<evidence type="ECO:0000256" key="6">
    <source>
        <dbReference type="SAM" id="Phobius"/>
    </source>
</evidence>
<dbReference type="InterPro" id="IPR058627">
    <property type="entry name" value="MdtA-like_C"/>
</dbReference>
<dbReference type="Gene3D" id="2.40.30.170">
    <property type="match status" value="1"/>
</dbReference>
<evidence type="ECO:0000259" key="7">
    <source>
        <dbReference type="Pfam" id="PF25876"/>
    </source>
</evidence>
<evidence type="ECO:0000313" key="12">
    <source>
        <dbReference type="Proteomes" id="UP001205566"/>
    </source>
</evidence>
<dbReference type="Gene3D" id="6.10.140.1990">
    <property type="match status" value="1"/>
</dbReference>
<evidence type="ECO:0000256" key="2">
    <source>
        <dbReference type="ARBA" id="ARBA00009477"/>
    </source>
</evidence>
<comment type="caution">
    <text evidence="11">The sequence shown here is derived from an EMBL/GenBank/DDBJ whole genome shotgun (WGS) entry which is preliminary data.</text>
</comment>
<feature type="transmembrane region" description="Helical" evidence="6">
    <location>
        <begin position="7"/>
        <end position="26"/>
    </location>
</feature>
<evidence type="ECO:0000256" key="5">
    <source>
        <dbReference type="SAM" id="Coils"/>
    </source>
</evidence>
<keyword evidence="6" id="KW-0812">Transmembrane</keyword>
<evidence type="ECO:0000313" key="11">
    <source>
        <dbReference type="EMBL" id="MCQ3830265.1"/>
    </source>
</evidence>
<dbReference type="InterPro" id="IPR058792">
    <property type="entry name" value="Beta-barrel_RND_2"/>
</dbReference>
<feature type="domain" description="Multidrug resistance protein MdtA-like alpha-helical hairpin" evidence="7">
    <location>
        <begin position="106"/>
        <end position="173"/>
    </location>
</feature>
<feature type="domain" description="Multidrug resistance protein MdtA-like C-terminal permuted SH3" evidence="10">
    <location>
        <begin position="310"/>
        <end position="372"/>
    </location>
</feature>
<keyword evidence="3" id="KW-0813">Transport</keyword>
<comment type="similarity">
    <text evidence="2">Belongs to the membrane fusion protein (MFP) (TC 8.A.1) family.</text>
</comment>
<dbReference type="NCBIfam" id="TIGR01730">
    <property type="entry name" value="RND_mfp"/>
    <property type="match status" value="1"/>
</dbReference>
<dbReference type="Proteomes" id="UP001205566">
    <property type="component" value="Unassembled WGS sequence"/>
</dbReference>
<dbReference type="Pfam" id="PF25917">
    <property type="entry name" value="BSH_RND"/>
    <property type="match status" value="1"/>
</dbReference>
<evidence type="ECO:0000256" key="3">
    <source>
        <dbReference type="ARBA" id="ARBA00022448"/>
    </source>
</evidence>
<sequence length="380" mass="41557">MTNIKQRLWIVIAVALMLGATTFWWWSGRPVSIYKTEALAIGDIESVVAAIGTAEPYNSVDVGVQVSGQITRIHVQPGDTVKQGQLLAEIDARVLTAVVEAGRAELAMLKAQLQERLAEVTLAEQKQQRQIKLFGTEATSQEQLQTAEANLAIARARVKQLQASIQQTQSQLRADEARLSYSRIYAPMAGTVLTIAVKQGQTLNAAYQTPTLLQIADLATMRIRAYVSEADIHRIRFGMPVRFNTLGNSGRVWESQVEQILPMPPKADTDGSQLQAVTYAVLFNVDNSDGALLPGMTAEADFVVTAAPEVLVAPLAALMPESAESGTYLAKILLPDGQTEQRKVTVGRRDRLHAEVINGLEAGELLIVGSQQYQRRRDSW</sequence>
<comment type="subcellular location">
    <subcellularLocation>
        <location evidence="1">Cell envelope</location>
    </subcellularLocation>
</comment>
<evidence type="ECO:0000259" key="8">
    <source>
        <dbReference type="Pfam" id="PF25917"/>
    </source>
</evidence>
<dbReference type="Pfam" id="PF25967">
    <property type="entry name" value="RND-MFP_C"/>
    <property type="match status" value="1"/>
</dbReference>
<dbReference type="InterPro" id="IPR058625">
    <property type="entry name" value="MdtA-like_BSH"/>
</dbReference>
<protein>
    <submittedName>
        <fullName evidence="11">Efflux RND transporter periplasmic adaptor subunit</fullName>
    </submittedName>
</protein>
<feature type="coiled-coil region" evidence="5">
    <location>
        <begin position="106"/>
        <end position="178"/>
    </location>
</feature>
<proteinExistence type="inferred from homology"/>
<dbReference type="SUPFAM" id="SSF111369">
    <property type="entry name" value="HlyD-like secretion proteins"/>
    <property type="match status" value="1"/>
</dbReference>
<evidence type="ECO:0000256" key="4">
    <source>
        <dbReference type="ARBA" id="ARBA00023054"/>
    </source>
</evidence>
<dbReference type="Pfam" id="PF25876">
    <property type="entry name" value="HH_MFP_RND"/>
    <property type="match status" value="1"/>
</dbReference>
<accession>A0ABT1P2B7</accession>
<dbReference type="Pfam" id="PF25954">
    <property type="entry name" value="Beta-barrel_RND_2"/>
    <property type="match status" value="1"/>
</dbReference>
<dbReference type="Gene3D" id="2.40.420.20">
    <property type="match status" value="1"/>
</dbReference>
<evidence type="ECO:0000259" key="10">
    <source>
        <dbReference type="Pfam" id="PF25967"/>
    </source>
</evidence>
<keyword evidence="4 5" id="KW-0175">Coiled coil</keyword>
<dbReference type="InterPro" id="IPR058624">
    <property type="entry name" value="MdtA-like_HH"/>
</dbReference>
<gene>
    <name evidence="11" type="ORF">HXX02_12485</name>
</gene>
<feature type="domain" description="Multidrug resistance protein MdtA-like barrel-sandwich hybrid" evidence="8">
    <location>
        <begin position="58"/>
        <end position="213"/>
    </location>
</feature>
<evidence type="ECO:0000259" key="9">
    <source>
        <dbReference type="Pfam" id="PF25954"/>
    </source>
</evidence>
<keyword evidence="6" id="KW-0472">Membrane</keyword>
<dbReference type="Gene3D" id="2.40.50.100">
    <property type="match status" value="1"/>
</dbReference>
<dbReference type="PANTHER" id="PTHR30469:SF33">
    <property type="entry name" value="SLR1207 PROTEIN"/>
    <property type="match status" value="1"/>
</dbReference>
<dbReference type="PANTHER" id="PTHR30469">
    <property type="entry name" value="MULTIDRUG RESISTANCE PROTEIN MDTA"/>
    <property type="match status" value="1"/>
</dbReference>
<dbReference type="InterPro" id="IPR030190">
    <property type="entry name" value="MacA_alpha-hairpin_sf"/>
</dbReference>
<dbReference type="EMBL" id="JACASI010000033">
    <property type="protein sequence ID" value="MCQ3830265.1"/>
    <property type="molecule type" value="Genomic_DNA"/>
</dbReference>